<dbReference type="Proteomes" id="UP001161438">
    <property type="component" value="Chromosome 4"/>
</dbReference>
<evidence type="ECO:0000313" key="3">
    <source>
        <dbReference type="Proteomes" id="UP001161438"/>
    </source>
</evidence>
<dbReference type="EMBL" id="OX365760">
    <property type="protein sequence ID" value="CAI4037929.1"/>
    <property type="molecule type" value="Genomic_DNA"/>
</dbReference>
<accession>A0AA35IVZ5</accession>
<dbReference type="RefSeq" id="XP_056081044.1">
    <property type="nucleotide sequence ID" value="XM_056226805.1"/>
</dbReference>
<gene>
    <name evidence="2" type="primary">SMKI04G2660</name>
    <name evidence="2" type="ORF">SMKI_04G2660</name>
</gene>
<dbReference type="GeneID" id="80917140"/>
<organism evidence="2 3">
    <name type="scientific">Saccharomyces mikatae IFO 1815</name>
    <dbReference type="NCBI Taxonomy" id="226126"/>
    <lineage>
        <taxon>Eukaryota</taxon>
        <taxon>Fungi</taxon>
        <taxon>Dikarya</taxon>
        <taxon>Ascomycota</taxon>
        <taxon>Saccharomycotina</taxon>
        <taxon>Saccharomycetes</taxon>
        <taxon>Saccharomycetales</taxon>
        <taxon>Saccharomycetaceae</taxon>
        <taxon>Saccharomyces</taxon>
    </lineage>
</organism>
<feature type="transmembrane region" description="Helical" evidence="1">
    <location>
        <begin position="20"/>
        <end position="37"/>
    </location>
</feature>
<proteinExistence type="predicted"/>
<evidence type="ECO:0000313" key="2">
    <source>
        <dbReference type="EMBL" id="CAI4037929.1"/>
    </source>
</evidence>
<keyword evidence="3" id="KW-1185">Reference proteome</keyword>
<evidence type="ECO:0008006" key="4">
    <source>
        <dbReference type="Google" id="ProtNLM"/>
    </source>
</evidence>
<protein>
    <recommendedName>
        <fullName evidence="4">Transmembrane protein</fullName>
    </recommendedName>
</protein>
<dbReference type="AlphaFoldDB" id="A0AA35IVZ5"/>
<keyword evidence="1" id="KW-0812">Transmembrane</keyword>
<sequence length="201" mass="23697">MEQVLYNQSLKMQSLSTFQGLIFLKVLVFSIFQQLLYSPVAHLFRMKAIAAMKYSSICFLRSNWAKEQNLFDINQDFVSAIKNIFILFFTIFRLAEYIIYKLSDRSYQLHTSLDVQHLKWNMKKNTNKKRMLSFSRIYLPRTNILPISVGDGLKSRFIGPLPSKSLKCFQKKNFLSNNNINRYTVPETKATNAILWQRQRT</sequence>
<keyword evidence="1" id="KW-0472">Membrane</keyword>
<keyword evidence="1" id="KW-1133">Transmembrane helix</keyword>
<name>A0AA35IVZ5_SACMI</name>
<reference evidence="2" key="1">
    <citation type="submission" date="2022-10" db="EMBL/GenBank/DDBJ databases">
        <authorList>
            <person name="Byrne P K."/>
        </authorList>
    </citation>
    <scope>NUCLEOTIDE SEQUENCE</scope>
    <source>
        <strain evidence="2">IFO1815</strain>
    </source>
</reference>
<evidence type="ECO:0000256" key="1">
    <source>
        <dbReference type="SAM" id="Phobius"/>
    </source>
</evidence>
<feature type="transmembrane region" description="Helical" evidence="1">
    <location>
        <begin position="80"/>
        <end position="100"/>
    </location>
</feature>